<dbReference type="Gene3D" id="2.40.30.20">
    <property type="match status" value="2"/>
</dbReference>
<name>A0A2H0UPM8_9BACT</name>
<dbReference type="FunFam" id="2.40.30.20:FF:000004">
    <property type="entry name" value="Riboflavin synthase, alpha subunit"/>
    <property type="match status" value="1"/>
</dbReference>
<evidence type="ECO:0000256" key="1">
    <source>
        <dbReference type="ARBA" id="ARBA00000968"/>
    </source>
</evidence>
<dbReference type="SUPFAM" id="SSF63380">
    <property type="entry name" value="Riboflavin synthase domain-like"/>
    <property type="match status" value="2"/>
</dbReference>
<dbReference type="InterPro" id="IPR017938">
    <property type="entry name" value="Riboflavin_synthase-like_b-brl"/>
</dbReference>
<dbReference type="Pfam" id="PF00677">
    <property type="entry name" value="Lum_binding"/>
    <property type="match status" value="2"/>
</dbReference>
<dbReference type="AlphaFoldDB" id="A0A2H0UPM8"/>
<dbReference type="CDD" id="cd00402">
    <property type="entry name" value="Riboflavin_synthase_like"/>
    <property type="match status" value="1"/>
</dbReference>
<dbReference type="PANTHER" id="PTHR21098:SF12">
    <property type="entry name" value="RIBOFLAVIN SYNTHASE"/>
    <property type="match status" value="1"/>
</dbReference>
<accession>A0A2H0UPM8</accession>
<evidence type="ECO:0000256" key="7">
    <source>
        <dbReference type="ARBA" id="ARBA00022679"/>
    </source>
</evidence>
<keyword evidence="8" id="KW-0677">Repeat</keyword>
<dbReference type="PROSITE" id="PS51177">
    <property type="entry name" value="LUMAZINE_BIND"/>
    <property type="match status" value="2"/>
</dbReference>
<evidence type="ECO:0000256" key="10">
    <source>
        <dbReference type="PROSITE-ProRule" id="PRU00524"/>
    </source>
</evidence>
<sequence>MFTGIISTTGKVKKAEFKNGALYLTVSKPITWAARAGDSIAIDGICLTAKKVSKTTLDFELMPETIAKTNFSKQVFGEVNLERALTLKDGLSGHIVLGHIDTVGIIKSVKKAKEALVFTIQFPKEFASLVASKGSVAIDGISLTTIKPTSNQFSVSIVSYTQENTTLCQKGKGDVVNIEFDIVAKYLEKICKKM</sequence>
<comment type="catalytic activity">
    <reaction evidence="1">
        <text>2 6,7-dimethyl-8-(1-D-ribityl)lumazine + H(+) = 5-amino-6-(D-ribitylamino)uracil + riboflavin</text>
        <dbReference type="Rhea" id="RHEA:20772"/>
        <dbReference type="ChEBI" id="CHEBI:15378"/>
        <dbReference type="ChEBI" id="CHEBI:15934"/>
        <dbReference type="ChEBI" id="CHEBI:57986"/>
        <dbReference type="ChEBI" id="CHEBI:58201"/>
        <dbReference type="EC" id="2.5.1.9"/>
    </reaction>
</comment>
<dbReference type="GO" id="GO:0004746">
    <property type="term" value="F:riboflavin synthase activity"/>
    <property type="evidence" value="ECO:0007669"/>
    <property type="project" value="UniProtKB-UniRule"/>
</dbReference>
<keyword evidence="7" id="KW-0808">Transferase</keyword>
<comment type="caution">
    <text evidence="12">The sequence shown here is derived from an EMBL/GenBank/DDBJ whole genome shotgun (WGS) entry which is preliminary data.</text>
</comment>
<evidence type="ECO:0000256" key="9">
    <source>
        <dbReference type="NCBIfam" id="TIGR00187"/>
    </source>
</evidence>
<evidence type="ECO:0000259" key="11">
    <source>
        <dbReference type="PROSITE" id="PS51177"/>
    </source>
</evidence>
<dbReference type="InterPro" id="IPR026017">
    <property type="entry name" value="Lumazine-bd_dom"/>
</dbReference>
<evidence type="ECO:0000256" key="5">
    <source>
        <dbReference type="ARBA" id="ARBA00013950"/>
    </source>
</evidence>
<comment type="pathway">
    <text evidence="3">Cofactor biosynthesis; riboflavin biosynthesis; riboflavin from 2-hydroxy-3-oxobutyl phosphate and 5-amino-6-(D-ribitylamino)uracil: step 2/2.</text>
</comment>
<reference evidence="13" key="1">
    <citation type="submission" date="2017-09" db="EMBL/GenBank/DDBJ databases">
        <title>Depth-based differentiation of microbial function through sediment-hosted aquifers and enrichment of novel symbionts in the deep terrestrial subsurface.</title>
        <authorList>
            <person name="Probst A.J."/>
            <person name="Ladd B."/>
            <person name="Jarett J.K."/>
            <person name="Geller-Mcgrath D.E."/>
            <person name="Sieber C.M.K."/>
            <person name="Emerson J.B."/>
            <person name="Anantharaman K."/>
            <person name="Thomas B.C."/>
            <person name="Malmstrom R."/>
            <person name="Stieglmeier M."/>
            <person name="Klingl A."/>
            <person name="Woyke T."/>
            <person name="Ryan C.M."/>
            <person name="Banfield J.F."/>
        </authorList>
    </citation>
    <scope>NUCLEOTIDE SEQUENCE [LARGE SCALE GENOMIC DNA]</scope>
</reference>
<dbReference type="InterPro" id="IPR001783">
    <property type="entry name" value="Lumazine-bd"/>
</dbReference>
<evidence type="ECO:0000256" key="8">
    <source>
        <dbReference type="ARBA" id="ARBA00022737"/>
    </source>
</evidence>
<evidence type="ECO:0000313" key="13">
    <source>
        <dbReference type="Proteomes" id="UP000230903"/>
    </source>
</evidence>
<feature type="repeat" description="Lumazine-binding" evidence="10">
    <location>
        <begin position="95"/>
        <end position="191"/>
    </location>
</feature>
<dbReference type="PANTHER" id="PTHR21098">
    <property type="entry name" value="RIBOFLAVIN SYNTHASE ALPHA CHAIN"/>
    <property type="match status" value="1"/>
</dbReference>
<protein>
    <recommendedName>
        <fullName evidence="5 9">Riboflavin synthase</fullName>
        <ecNumber evidence="4 9">2.5.1.9</ecNumber>
    </recommendedName>
</protein>
<keyword evidence="6" id="KW-0686">Riboflavin biosynthesis</keyword>
<organism evidence="12 13">
    <name type="scientific">Candidatus Harrisonbacteria bacterium CG10_big_fil_rev_8_21_14_0_10_45_28</name>
    <dbReference type="NCBI Taxonomy" id="1974586"/>
    <lineage>
        <taxon>Bacteria</taxon>
        <taxon>Candidatus Harrisoniibacteriota</taxon>
    </lineage>
</organism>
<dbReference type="GO" id="GO:0009231">
    <property type="term" value="P:riboflavin biosynthetic process"/>
    <property type="evidence" value="ECO:0007669"/>
    <property type="project" value="UniProtKB-KW"/>
</dbReference>
<evidence type="ECO:0000256" key="2">
    <source>
        <dbReference type="ARBA" id="ARBA00002803"/>
    </source>
</evidence>
<feature type="domain" description="Lumazine-binding" evidence="11">
    <location>
        <begin position="1"/>
        <end position="94"/>
    </location>
</feature>
<dbReference type="Proteomes" id="UP000230903">
    <property type="component" value="Unassembled WGS sequence"/>
</dbReference>
<proteinExistence type="predicted"/>
<dbReference type="NCBIfam" id="NF006767">
    <property type="entry name" value="PRK09289.1"/>
    <property type="match status" value="1"/>
</dbReference>
<evidence type="ECO:0000256" key="3">
    <source>
        <dbReference type="ARBA" id="ARBA00004887"/>
    </source>
</evidence>
<comment type="function">
    <text evidence="2">Catalyzes the dismutation of two molecules of 6,7-dimethyl-8-ribityllumazine, resulting in the formation of riboflavin and 5-amino-6-(D-ribitylamino)uracil.</text>
</comment>
<dbReference type="NCBIfam" id="TIGR00187">
    <property type="entry name" value="ribE"/>
    <property type="match status" value="1"/>
</dbReference>
<dbReference type="InterPro" id="IPR023366">
    <property type="entry name" value="ATP_synth_asu-like_sf"/>
</dbReference>
<dbReference type="PIRSF" id="PIRSF000498">
    <property type="entry name" value="Riboflavin_syn_A"/>
    <property type="match status" value="1"/>
</dbReference>
<evidence type="ECO:0000256" key="6">
    <source>
        <dbReference type="ARBA" id="ARBA00022619"/>
    </source>
</evidence>
<feature type="repeat" description="Lumazine-binding" evidence="10">
    <location>
        <begin position="1"/>
        <end position="94"/>
    </location>
</feature>
<dbReference type="EMBL" id="PFBC01000055">
    <property type="protein sequence ID" value="PIR87626.1"/>
    <property type="molecule type" value="Genomic_DNA"/>
</dbReference>
<evidence type="ECO:0000313" key="12">
    <source>
        <dbReference type="EMBL" id="PIR87626.1"/>
    </source>
</evidence>
<dbReference type="EC" id="2.5.1.9" evidence="4 9"/>
<gene>
    <name evidence="12" type="ORF">COU10_03595</name>
</gene>
<feature type="domain" description="Lumazine-binding" evidence="11">
    <location>
        <begin position="95"/>
        <end position="191"/>
    </location>
</feature>
<evidence type="ECO:0000256" key="4">
    <source>
        <dbReference type="ARBA" id="ARBA00012827"/>
    </source>
</evidence>